<gene>
    <name evidence="8" type="ORF">AB0L16_18720</name>
</gene>
<sequence length="92" mass="10193">MIRKHIIASGLVQGVYYRDTCRAEARRHGVAGWVRNRTDGTVEAVFEGDEDAVERLVRWARQGPDRARVQGVEVEAEEPEGLAGFEVRATGG</sequence>
<comment type="similarity">
    <text evidence="1 6">Belongs to the acylphosphatase family.</text>
</comment>
<evidence type="ECO:0000256" key="6">
    <source>
        <dbReference type="RuleBase" id="RU004168"/>
    </source>
</evidence>
<dbReference type="Proteomes" id="UP001552594">
    <property type="component" value="Unassembled WGS sequence"/>
</dbReference>
<protein>
    <recommendedName>
        <fullName evidence="3 5">acylphosphatase</fullName>
        <ecNumber evidence="2 5">3.6.1.7</ecNumber>
    </recommendedName>
</protein>
<evidence type="ECO:0000256" key="3">
    <source>
        <dbReference type="ARBA" id="ARBA00015991"/>
    </source>
</evidence>
<feature type="domain" description="Acylphosphatase-like" evidence="7">
    <location>
        <begin position="3"/>
        <end position="89"/>
    </location>
</feature>
<dbReference type="PRINTS" id="PR00112">
    <property type="entry name" value="ACYLPHPHTASE"/>
</dbReference>
<evidence type="ECO:0000313" key="8">
    <source>
        <dbReference type="EMBL" id="MEV5508476.1"/>
    </source>
</evidence>
<evidence type="ECO:0000256" key="4">
    <source>
        <dbReference type="ARBA" id="ARBA00047645"/>
    </source>
</evidence>
<evidence type="ECO:0000313" key="9">
    <source>
        <dbReference type="Proteomes" id="UP001552594"/>
    </source>
</evidence>
<keyword evidence="5 8" id="KW-0378">Hydrolase</keyword>
<organism evidence="8 9">
    <name type="scientific">Streptomyces orinoci</name>
    <name type="common">Streptoverticillium orinoci</name>
    <dbReference type="NCBI Taxonomy" id="67339"/>
    <lineage>
        <taxon>Bacteria</taxon>
        <taxon>Bacillati</taxon>
        <taxon>Actinomycetota</taxon>
        <taxon>Actinomycetes</taxon>
        <taxon>Kitasatosporales</taxon>
        <taxon>Streptomycetaceae</taxon>
        <taxon>Streptomyces</taxon>
    </lineage>
</organism>
<evidence type="ECO:0000256" key="5">
    <source>
        <dbReference type="PROSITE-ProRule" id="PRU00520"/>
    </source>
</evidence>
<dbReference type="InterPro" id="IPR017968">
    <property type="entry name" value="Acylphosphatase_CS"/>
</dbReference>
<dbReference type="EC" id="3.6.1.7" evidence="2 5"/>
<accession>A0ABV3K003</accession>
<dbReference type="PROSITE" id="PS51160">
    <property type="entry name" value="ACYLPHOSPHATASE_3"/>
    <property type="match status" value="1"/>
</dbReference>
<evidence type="ECO:0000259" key="7">
    <source>
        <dbReference type="PROSITE" id="PS51160"/>
    </source>
</evidence>
<dbReference type="PANTHER" id="PTHR47268">
    <property type="entry name" value="ACYLPHOSPHATASE"/>
    <property type="match status" value="1"/>
</dbReference>
<feature type="active site" evidence="5">
    <location>
        <position position="18"/>
    </location>
</feature>
<evidence type="ECO:0000256" key="2">
    <source>
        <dbReference type="ARBA" id="ARBA00012150"/>
    </source>
</evidence>
<dbReference type="InterPro" id="IPR001792">
    <property type="entry name" value="Acylphosphatase-like_dom"/>
</dbReference>
<comment type="caution">
    <text evidence="8">The sequence shown here is derived from an EMBL/GenBank/DDBJ whole genome shotgun (WGS) entry which is preliminary data.</text>
</comment>
<feature type="active site" evidence="5">
    <location>
        <position position="36"/>
    </location>
</feature>
<dbReference type="Pfam" id="PF00708">
    <property type="entry name" value="Acylphosphatase"/>
    <property type="match status" value="1"/>
</dbReference>
<dbReference type="RefSeq" id="WP_193553319.1">
    <property type="nucleotide sequence ID" value="NZ_JBFAUK010000014.1"/>
</dbReference>
<proteinExistence type="inferred from homology"/>
<dbReference type="PROSITE" id="PS00151">
    <property type="entry name" value="ACYLPHOSPHATASE_2"/>
    <property type="match status" value="1"/>
</dbReference>
<dbReference type="EMBL" id="JBFAUK010000014">
    <property type="protein sequence ID" value="MEV5508476.1"/>
    <property type="molecule type" value="Genomic_DNA"/>
</dbReference>
<keyword evidence="9" id="KW-1185">Reference proteome</keyword>
<dbReference type="Gene3D" id="3.30.70.100">
    <property type="match status" value="1"/>
</dbReference>
<dbReference type="PANTHER" id="PTHR47268:SF4">
    <property type="entry name" value="ACYLPHOSPHATASE"/>
    <property type="match status" value="1"/>
</dbReference>
<reference evidence="8 9" key="1">
    <citation type="submission" date="2024-06" db="EMBL/GenBank/DDBJ databases">
        <title>The Natural Products Discovery Center: Release of the First 8490 Sequenced Strains for Exploring Actinobacteria Biosynthetic Diversity.</title>
        <authorList>
            <person name="Kalkreuter E."/>
            <person name="Kautsar S.A."/>
            <person name="Yang D."/>
            <person name="Bader C.D."/>
            <person name="Teijaro C.N."/>
            <person name="Fluegel L."/>
            <person name="Davis C.M."/>
            <person name="Simpson J.R."/>
            <person name="Lauterbach L."/>
            <person name="Steele A.D."/>
            <person name="Gui C."/>
            <person name="Meng S."/>
            <person name="Li G."/>
            <person name="Viehrig K."/>
            <person name="Ye F."/>
            <person name="Su P."/>
            <person name="Kiefer A.F."/>
            <person name="Nichols A."/>
            <person name="Cepeda A.J."/>
            <person name="Yan W."/>
            <person name="Fan B."/>
            <person name="Jiang Y."/>
            <person name="Adhikari A."/>
            <person name="Zheng C.-J."/>
            <person name="Schuster L."/>
            <person name="Cowan T.M."/>
            <person name="Smanski M.J."/>
            <person name="Chevrette M.G."/>
            <person name="De Carvalho L.P.S."/>
            <person name="Shen B."/>
        </authorList>
    </citation>
    <scope>NUCLEOTIDE SEQUENCE [LARGE SCALE GENOMIC DNA]</scope>
    <source>
        <strain evidence="8 9">NPDC052347</strain>
    </source>
</reference>
<comment type="catalytic activity">
    <reaction evidence="4 5">
        <text>an acyl phosphate + H2O = a carboxylate + phosphate + H(+)</text>
        <dbReference type="Rhea" id="RHEA:14965"/>
        <dbReference type="ChEBI" id="CHEBI:15377"/>
        <dbReference type="ChEBI" id="CHEBI:15378"/>
        <dbReference type="ChEBI" id="CHEBI:29067"/>
        <dbReference type="ChEBI" id="CHEBI:43474"/>
        <dbReference type="ChEBI" id="CHEBI:59918"/>
        <dbReference type="EC" id="3.6.1.7"/>
    </reaction>
</comment>
<dbReference type="SUPFAM" id="SSF54975">
    <property type="entry name" value="Acylphosphatase/BLUF domain-like"/>
    <property type="match status" value="1"/>
</dbReference>
<dbReference type="InterPro" id="IPR036046">
    <property type="entry name" value="Acylphosphatase-like_dom_sf"/>
</dbReference>
<dbReference type="InterPro" id="IPR020456">
    <property type="entry name" value="Acylphosphatase"/>
</dbReference>
<evidence type="ECO:0000256" key="1">
    <source>
        <dbReference type="ARBA" id="ARBA00005614"/>
    </source>
</evidence>
<name>A0ABV3K003_STRON</name>
<dbReference type="GO" id="GO:0003998">
    <property type="term" value="F:acylphosphatase activity"/>
    <property type="evidence" value="ECO:0007669"/>
    <property type="project" value="UniProtKB-EC"/>
</dbReference>